<reference evidence="2 3" key="2">
    <citation type="submission" date="2019-01" db="EMBL/GenBank/DDBJ databases">
        <title>Sinorhodobacter populi sp. nov. isolated from the symptomatic bark tissue of Populus euramericana canker.</title>
        <authorList>
            <person name="Xu G."/>
        </authorList>
    </citation>
    <scope>NUCLEOTIDE SEQUENCE [LARGE SCALE GENOMIC DNA]</scope>
    <source>
        <strain evidence="2 3">CGMCC 1.12963</strain>
    </source>
</reference>
<proteinExistence type="predicted"/>
<dbReference type="CDD" id="cd00077">
    <property type="entry name" value="HDc"/>
    <property type="match status" value="1"/>
</dbReference>
<dbReference type="Pfam" id="PF01966">
    <property type="entry name" value="HD"/>
    <property type="match status" value="1"/>
</dbReference>
<comment type="caution">
    <text evidence="2">The sequence shown here is derived from an EMBL/GenBank/DDBJ whole genome shotgun (WGS) entry which is preliminary data.</text>
</comment>
<organism evidence="2 3">
    <name type="scientific">Paenirhodobacter huangdaonensis</name>
    <dbReference type="NCBI Taxonomy" id="2501515"/>
    <lineage>
        <taxon>Bacteria</taxon>
        <taxon>Pseudomonadati</taxon>
        <taxon>Pseudomonadota</taxon>
        <taxon>Alphaproteobacteria</taxon>
        <taxon>Rhodobacterales</taxon>
        <taxon>Rhodobacter group</taxon>
        <taxon>Paenirhodobacter</taxon>
    </lineage>
</organism>
<evidence type="ECO:0000313" key="2">
    <source>
        <dbReference type="EMBL" id="RWR47384.1"/>
    </source>
</evidence>
<protein>
    <submittedName>
        <fullName evidence="2">HD domain-containing protein</fullName>
    </submittedName>
</protein>
<dbReference type="RefSeq" id="WP_128157999.1">
    <property type="nucleotide sequence ID" value="NZ_JBHSOM010000001.1"/>
</dbReference>
<dbReference type="SUPFAM" id="SSF109604">
    <property type="entry name" value="HD-domain/PDEase-like"/>
    <property type="match status" value="1"/>
</dbReference>
<name>A0A3S3LI71_9RHOB</name>
<keyword evidence="3" id="KW-1185">Reference proteome</keyword>
<reference evidence="3" key="1">
    <citation type="submission" date="2019-01" db="EMBL/GenBank/DDBJ databases">
        <title>Sinorhodobacter populi sp. nov. isolated from the symptomatic bark tissue of Populus euramericana canker.</title>
        <authorList>
            <person name="Li Y."/>
        </authorList>
    </citation>
    <scope>NUCLEOTIDE SEQUENCE [LARGE SCALE GENOMIC DNA]</scope>
    <source>
        <strain evidence="3">CGMCC 1.12963</strain>
    </source>
</reference>
<dbReference type="InterPro" id="IPR003607">
    <property type="entry name" value="HD/PDEase_dom"/>
</dbReference>
<feature type="domain" description="HD" evidence="1">
    <location>
        <begin position="31"/>
        <end position="141"/>
    </location>
</feature>
<dbReference type="Proteomes" id="UP000288071">
    <property type="component" value="Unassembled WGS sequence"/>
</dbReference>
<dbReference type="EMBL" id="SAVA01000020">
    <property type="protein sequence ID" value="RWR47384.1"/>
    <property type="molecule type" value="Genomic_DNA"/>
</dbReference>
<evidence type="ECO:0000313" key="3">
    <source>
        <dbReference type="Proteomes" id="UP000288071"/>
    </source>
</evidence>
<dbReference type="Gene3D" id="1.10.3210.10">
    <property type="entry name" value="Hypothetical protein af1432"/>
    <property type="match status" value="1"/>
</dbReference>
<sequence>MPVSPVTLVPRDLPLWQAARPYLDVRSNDVHTLISYAIARALLAEHPGVAESIVLPAILLHDVGWKRIDPALMADAVGPNPTRRELVRSHEIHGVEIAGEILRRHRPVGVDIDAVLAIIDRHDTMKEASSPEDALVKDADKAWRCTPHGIETICGWFASGPAEIIAMLEDFVLPQFLTAPGRAMARASLAVARATREAPAYLEEIQNV</sequence>
<dbReference type="InterPro" id="IPR006674">
    <property type="entry name" value="HD_domain"/>
</dbReference>
<gene>
    <name evidence="2" type="ORF">EOW66_19720</name>
</gene>
<dbReference type="AlphaFoldDB" id="A0A3S3LI71"/>
<accession>A0A3S3LI71</accession>
<evidence type="ECO:0000259" key="1">
    <source>
        <dbReference type="Pfam" id="PF01966"/>
    </source>
</evidence>